<comment type="caution">
    <text evidence="1">The sequence shown here is derived from an EMBL/GenBank/DDBJ whole genome shotgun (WGS) entry which is preliminary data.</text>
</comment>
<evidence type="ECO:0000313" key="2">
    <source>
        <dbReference type="Proteomes" id="UP000603369"/>
    </source>
</evidence>
<dbReference type="RefSeq" id="WP_200436350.1">
    <property type="nucleotide sequence ID" value="NZ_JAEHFL010000035.1"/>
</dbReference>
<dbReference type="EMBL" id="JAEHFL010000035">
    <property type="protein sequence ID" value="MBK3429158.1"/>
    <property type="molecule type" value="Genomic_DNA"/>
</dbReference>
<sequence length="221" mass="25624">MHSILWDNFCENQNLTEFEEVSDLSSSGVLASLIKHNSAREVSFDCIHYPGGTTDKHGAFTDYTTYHVDAFPAQSEMITFCNGEKINYFGPEVRNNQIIHRAAPPSSTGWPSILLDYKGYPEFWGDTLKKPPRLHYPRSITLARKPFDFEHYIRVVSYSDTEMSEHQMWKEAVIDTEFSMAVLLARHWGSNIDSVWISLHVEERSDWRAPESKTIDYCWDF</sequence>
<reference evidence="1 2" key="1">
    <citation type="submission" date="2020-12" db="EMBL/GenBank/DDBJ databases">
        <title>Draft genome sequence of the commensal strain Corynebacterium tuberculostearicum MFP09/CIP 102622 isolated from human skin.</title>
        <authorList>
            <person name="Boukerb A.M."/>
            <person name="Janvier X."/>
            <person name="Feuilloley M.G.J."/>
            <person name="Groboillot A."/>
        </authorList>
    </citation>
    <scope>NUCLEOTIDE SEQUENCE [LARGE SCALE GENOMIC DNA]</scope>
    <source>
        <strain evidence="1 2">CIP 102622</strain>
    </source>
</reference>
<keyword evidence="2" id="KW-1185">Reference proteome</keyword>
<dbReference type="AlphaFoldDB" id="A0A8I1L9X3"/>
<protein>
    <submittedName>
        <fullName evidence="1">Uncharacterized protein</fullName>
    </submittedName>
</protein>
<organism evidence="1 2">
    <name type="scientific">Corynebacterium tuberculostearicum</name>
    <dbReference type="NCBI Taxonomy" id="38304"/>
    <lineage>
        <taxon>Bacteria</taxon>
        <taxon>Bacillati</taxon>
        <taxon>Actinomycetota</taxon>
        <taxon>Actinomycetes</taxon>
        <taxon>Mycobacteriales</taxon>
        <taxon>Corynebacteriaceae</taxon>
        <taxon>Corynebacterium</taxon>
    </lineage>
</organism>
<proteinExistence type="predicted"/>
<accession>A0A8I1L9X3</accession>
<name>A0A8I1L9X3_9CORY</name>
<evidence type="ECO:0000313" key="1">
    <source>
        <dbReference type="EMBL" id="MBK3429158.1"/>
    </source>
</evidence>
<dbReference type="Proteomes" id="UP000603369">
    <property type="component" value="Unassembled WGS sequence"/>
</dbReference>
<gene>
    <name evidence="1" type="ORF">JDP02_11710</name>
</gene>